<evidence type="ECO:0000256" key="3">
    <source>
        <dbReference type="SAM" id="MobiDB-lite"/>
    </source>
</evidence>
<accession>A0AAV9B1W0</accession>
<evidence type="ECO:0000256" key="1">
    <source>
        <dbReference type="ARBA" id="ARBA00004123"/>
    </source>
</evidence>
<comment type="caution">
    <text evidence="5">The sequence shown here is derived from an EMBL/GenBank/DDBJ whole genome shotgun (WGS) entry which is preliminary data.</text>
</comment>
<protein>
    <recommendedName>
        <fullName evidence="4">Mediator complex subunit 15 KIX domain-containing protein</fullName>
    </recommendedName>
</protein>
<dbReference type="EMBL" id="JAUJYN010000005">
    <property type="protein sequence ID" value="KAK1270036.1"/>
    <property type="molecule type" value="Genomic_DNA"/>
</dbReference>
<evidence type="ECO:0000313" key="6">
    <source>
        <dbReference type="Proteomes" id="UP001179952"/>
    </source>
</evidence>
<feature type="domain" description="Mediator complex subunit 15 KIX" evidence="4">
    <location>
        <begin position="5"/>
        <end position="55"/>
    </location>
</feature>
<proteinExistence type="predicted"/>
<dbReference type="Proteomes" id="UP001179952">
    <property type="component" value="Unassembled WGS sequence"/>
</dbReference>
<gene>
    <name evidence="5" type="ORF">QJS04_geneDACA004286</name>
</gene>
<dbReference type="Gene3D" id="1.10.246.20">
    <property type="entry name" value="Coactivator CBP, KIX domain"/>
    <property type="match status" value="1"/>
</dbReference>
<sequence length="147" mass="16470">MKRYLLPISGGPEGMIELKNMAVRFEEETYVVATSQEDYLRRISLEMLRLMDTRNPGGANHVPPNAGRRSQNPPDLVRRRAPKRRIPQTASTSVILHIPQHTTNAARHLYPILEQGITIEAAQRLAQDVIHYLENGIPLPAADAASM</sequence>
<dbReference type="GO" id="GO:0003712">
    <property type="term" value="F:transcription coregulator activity"/>
    <property type="evidence" value="ECO:0007669"/>
    <property type="project" value="InterPro"/>
</dbReference>
<name>A0AAV9B1W0_ACOGR</name>
<evidence type="ECO:0000259" key="4">
    <source>
        <dbReference type="Pfam" id="PF16987"/>
    </source>
</evidence>
<dbReference type="Pfam" id="PF16987">
    <property type="entry name" value="KIX_2"/>
    <property type="match status" value="1"/>
</dbReference>
<reference evidence="5" key="1">
    <citation type="journal article" date="2023" name="Nat. Commun.">
        <title>Diploid and tetraploid genomes of Acorus and the evolution of monocots.</title>
        <authorList>
            <person name="Ma L."/>
            <person name="Liu K.W."/>
            <person name="Li Z."/>
            <person name="Hsiao Y.Y."/>
            <person name="Qi Y."/>
            <person name="Fu T."/>
            <person name="Tang G.D."/>
            <person name="Zhang D."/>
            <person name="Sun W.H."/>
            <person name="Liu D.K."/>
            <person name="Li Y."/>
            <person name="Chen G.Z."/>
            <person name="Liu X.D."/>
            <person name="Liao X.Y."/>
            <person name="Jiang Y.T."/>
            <person name="Yu X."/>
            <person name="Hao Y."/>
            <person name="Huang J."/>
            <person name="Zhao X.W."/>
            <person name="Ke S."/>
            <person name="Chen Y.Y."/>
            <person name="Wu W.L."/>
            <person name="Hsu J.L."/>
            <person name="Lin Y.F."/>
            <person name="Huang M.D."/>
            <person name="Li C.Y."/>
            <person name="Huang L."/>
            <person name="Wang Z.W."/>
            <person name="Zhao X."/>
            <person name="Zhong W.Y."/>
            <person name="Peng D.H."/>
            <person name="Ahmad S."/>
            <person name="Lan S."/>
            <person name="Zhang J.S."/>
            <person name="Tsai W.C."/>
            <person name="Van de Peer Y."/>
            <person name="Liu Z.J."/>
        </authorList>
    </citation>
    <scope>NUCLEOTIDE SEQUENCE</scope>
    <source>
        <strain evidence="5">SCP</strain>
    </source>
</reference>
<dbReference type="GO" id="GO:0005634">
    <property type="term" value="C:nucleus"/>
    <property type="evidence" value="ECO:0007669"/>
    <property type="project" value="UniProtKB-SubCell"/>
</dbReference>
<keyword evidence="2" id="KW-0539">Nucleus</keyword>
<organism evidence="5 6">
    <name type="scientific">Acorus gramineus</name>
    <name type="common">Dwarf sweet flag</name>
    <dbReference type="NCBI Taxonomy" id="55184"/>
    <lineage>
        <taxon>Eukaryota</taxon>
        <taxon>Viridiplantae</taxon>
        <taxon>Streptophyta</taxon>
        <taxon>Embryophyta</taxon>
        <taxon>Tracheophyta</taxon>
        <taxon>Spermatophyta</taxon>
        <taxon>Magnoliopsida</taxon>
        <taxon>Liliopsida</taxon>
        <taxon>Acoraceae</taxon>
        <taxon>Acorus</taxon>
    </lineage>
</organism>
<comment type="subcellular location">
    <subcellularLocation>
        <location evidence="1">Nucleus</location>
    </subcellularLocation>
</comment>
<dbReference type="GO" id="GO:0006355">
    <property type="term" value="P:regulation of DNA-templated transcription"/>
    <property type="evidence" value="ECO:0007669"/>
    <property type="project" value="InterPro"/>
</dbReference>
<evidence type="ECO:0000313" key="5">
    <source>
        <dbReference type="EMBL" id="KAK1270036.1"/>
    </source>
</evidence>
<evidence type="ECO:0000256" key="2">
    <source>
        <dbReference type="ARBA" id="ARBA00023242"/>
    </source>
</evidence>
<dbReference type="InterPro" id="IPR036546">
    <property type="entry name" value="MED15_KIX"/>
</dbReference>
<dbReference type="AlphaFoldDB" id="A0AAV9B1W0"/>
<dbReference type="InterPro" id="IPR036529">
    <property type="entry name" value="KIX_dom_sf"/>
</dbReference>
<keyword evidence="6" id="KW-1185">Reference proteome</keyword>
<reference evidence="5" key="2">
    <citation type="submission" date="2023-06" db="EMBL/GenBank/DDBJ databases">
        <authorList>
            <person name="Ma L."/>
            <person name="Liu K.-W."/>
            <person name="Li Z."/>
            <person name="Hsiao Y.-Y."/>
            <person name="Qi Y."/>
            <person name="Fu T."/>
            <person name="Tang G."/>
            <person name="Zhang D."/>
            <person name="Sun W.-H."/>
            <person name="Liu D.-K."/>
            <person name="Li Y."/>
            <person name="Chen G.-Z."/>
            <person name="Liu X.-D."/>
            <person name="Liao X.-Y."/>
            <person name="Jiang Y.-T."/>
            <person name="Yu X."/>
            <person name="Hao Y."/>
            <person name="Huang J."/>
            <person name="Zhao X.-W."/>
            <person name="Ke S."/>
            <person name="Chen Y.-Y."/>
            <person name="Wu W.-L."/>
            <person name="Hsu J.-L."/>
            <person name="Lin Y.-F."/>
            <person name="Huang M.-D."/>
            <person name="Li C.-Y."/>
            <person name="Huang L."/>
            <person name="Wang Z.-W."/>
            <person name="Zhao X."/>
            <person name="Zhong W.-Y."/>
            <person name="Peng D.-H."/>
            <person name="Ahmad S."/>
            <person name="Lan S."/>
            <person name="Zhang J.-S."/>
            <person name="Tsai W.-C."/>
            <person name="Van De Peer Y."/>
            <person name="Liu Z.-J."/>
        </authorList>
    </citation>
    <scope>NUCLEOTIDE SEQUENCE</scope>
    <source>
        <strain evidence="5">SCP</strain>
        <tissue evidence="5">Leaves</tissue>
    </source>
</reference>
<feature type="region of interest" description="Disordered" evidence="3">
    <location>
        <begin position="54"/>
        <end position="84"/>
    </location>
</feature>